<dbReference type="GO" id="GO:0005524">
    <property type="term" value="F:ATP binding"/>
    <property type="evidence" value="ECO:0007669"/>
    <property type="project" value="UniProtKB-UniRule"/>
</dbReference>
<dbReference type="AlphaFoldDB" id="K9UCF0"/>
<dbReference type="InterPro" id="IPR026439">
    <property type="entry name" value="ATP_grasp_rbs_pep_matu_MvdD"/>
</dbReference>
<dbReference type="NCBIfam" id="TIGR04184">
    <property type="entry name" value="ATPgraspMvdD"/>
    <property type="match status" value="1"/>
</dbReference>
<dbReference type="EMBL" id="CP003600">
    <property type="protein sequence ID" value="AFY92126.1"/>
    <property type="molecule type" value="Genomic_DNA"/>
</dbReference>
<dbReference type="GO" id="GO:0018169">
    <property type="term" value="F:ribosomal S6-glutamic acid ligase activity"/>
    <property type="evidence" value="ECO:0007669"/>
    <property type="project" value="TreeGrafter"/>
</dbReference>
<dbReference type="PROSITE" id="PS50975">
    <property type="entry name" value="ATP_GRASP"/>
    <property type="match status" value="1"/>
</dbReference>
<dbReference type="Proteomes" id="UP000010366">
    <property type="component" value="Chromosome"/>
</dbReference>
<dbReference type="PANTHER" id="PTHR21621:SF0">
    <property type="entry name" value="BETA-CITRYLGLUTAMATE SYNTHASE B-RELATED"/>
    <property type="match status" value="1"/>
</dbReference>
<organism evidence="3 4">
    <name type="scientific">Chamaesiphon minutus (strain ATCC 27169 / PCC 6605)</name>
    <dbReference type="NCBI Taxonomy" id="1173020"/>
    <lineage>
        <taxon>Bacteria</taxon>
        <taxon>Bacillati</taxon>
        <taxon>Cyanobacteriota</taxon>
        <taxon>Cyanophyceae</taxon>
        <taxon>Gomontiellales</taxon>
        <taxon>Chamaesiphonaceae</taxon>
        <taxon>Chamaesiphon</taxon>
    </lineage>
</organism>
<dbReference type="InterPro" id="IPR011761">
    <property type="entry name" value="ATP-grasp"/>
</dbReference>
<keyword evidence="1" id="KW-0547">Nucleotide-binding</keyword>
<dbReference type="PANTHER" id="PTHR21621">
    <property type="entry name" value="RIBOSOMAL PROTEIN S6 MODIFICATION PROTEIN"/>
    <property type="match status" value="1"/>
</dbReference>
<dbReference type="GO" id="GO:0009432">
    <property type="term" value="P:SOS response"/>
    <property type="evidence" value="ECO:0007669"/>
    <property type="project" value="TreeGrafter"/>
</dbReference>
<dbReference type="GO" id="GO:0005737">
    <property type="term" value="C:cytoplasm"/>
    <property type="evidence" value="ECO:0007669"/>
    <property type="project" value="TreeGrafter"/>
</dbReference>
<keyword evidence="3" id="KW-0808">Transferase</keyword>
<dbReference type="GO" id="GO:0046872">
    <property type="term" value="F:metal ion binding"/>
    <property type="evidence" value="ECO:0007669"/>
    <property type="project" value="InterPro"/>
</dbReference>
<reference evidence="3 4" key="1">
    <citation type="submission" date="2012-05" db="EMBL/GenBank/DDBJ databases">
        <title>Finished chromosome of genome of Chamaesiphon sp. PCC 6605.</title>
        <authorList>
            <consortium name="US DOE Joint Genome Institute"/>
            <person name="Gugger M."/>
            <person name="Coursin T."/>
            <person name="Rippka R."/>
            <person name="Tandeau De Marsac N."/>
            <person name="Huntemann M."/>
            <person name="Wei C.-L."/>
            <person name="Han J."/>
            <person name="Detter J.C."/>
            <person name="Han C."/>
            <person name="Tapia R."/>
            <person name="Chen A."/>
            <person name="Kyrpides N."/>
            <person name="Mavromatis K."/>
            <person name="Markowitz V."/>
            <person name="Szeto E."/>
            <person name="Ivanova N."/>
            <person name="Pagani I."/>
            <person name="Pati A."/>
            <person name="Goodwin L."/>
            <person name="Nordberg H.P."/>
            <person name="Cantor M.N."/>
            <person name="Hua S.X."/>
            <person name="Woyke T."/>
            <person name="Kerfeld C.A."/>
        </authorList>
    </citation>
    <scope>NUCLEOTIDE SEQUENCE [LARGE SCALE GENOMIC DNA]</scope>
    <source>
        <strain evidence="4">ATCC 27169 / PCC 6605</strain>
    </source>
</reference>
<dbReference type="RefSeq" id="WP_015158320.1">
    <property type="nucleotide sequence ID" value="NC_019697.1"/>
</dbReference>
<protein>
    <submittedName>
        <fullName evidence="3">Glutathione synthase/ribosomal protein S6 modification enzyme (Glutaminyl transferase)</fullName>
    </submittedName>
</protein>
<feature type="domain" description="ATP-grasp" evidence="2">
    <location>
        <begin position="130"/>
        <end position="321"/>
    </location>
</feature>
<dbReference type="Pfam" id="PF21068">
    <property type="entry name" value="ATPgraspMvdD"/>
    <property type="match status" value="1"/>
</dbReference>
<evidence type="ECO:0000313" key="4">
    <source>
        <dbReference type="Proteomes" id="UP000010366"/>
    </source>
</evidence>
<evidence type="ECO:0000313" key="3">
    <source>
        <dbReference type="EMBL" id="AFY92126.1"/>
    </source>
</evidence>
<sequence>MSVLIITHTQDNESIELVSQAIERRGEMAIRFDTDRFPTEVQLDILYSGDVEKLLLLQDGQQFDLARVSGVWYRRLNVGGKIPAQMDEQFRYASIQESRATLFGLITSLRAFHLDSIPVIRRVENKQLQLRVAREIGLDTPRTLITNQPAAVKEFARTCATGTIAKMMASFAIYDDRGQEQVVFTNRLSDADLENLDGLKFCPMTFQELLPKQVELRVTIVGKQVFCAAVDSQKLDNAKLDWRKEGIALIDAWYPYPLPSDVEAKLLQFMEYFGLNYGAIDIIVTVDGRYVFLEVNPVGEFFWLELYAGLPISKAIADLLCR</sequence>
<evidence type="ECO:0000259" key="2">
    <source>
        <dbReference type="PROSITE" id="PS50975"/>
    </source>
</evidence>
<keyword evidence="4" id="KW-1185">Reference proteome</keyword>
<dbReference type="KEGG" id="cmp:Cha6605_0865"/>
<dbReference type="GO" id="GO:0016740">
    <property type="term" value="F:transferase activity"/>
    <property type="evidence" value="ECO:0007669"/>
    <property type="project" value="UniProtKB-KW"/>
</dbReference>
<proteinExistence type="predicted"/>
<gene>
    <name evidence="3" type="ORF">Cha6605_0865</name>
</gene>
<dbReference type="HOGENOM" id="CLU_055286_0_1_3"/>
<dbReference type="PATRIC" id="fig|1173020.3.peg.1016"/>
<dbReference type="Gene3D" id="3.30.470.20">
    <property type="entry name" value="ATP-grasp fold, B domain"/>
    <property type="match status" value="1"/>
</dbReference>
<accession>K9UCF0</accession>
<name>K9UCF0_CHAP6</name>
<dbReference type="InterPro" id="IPR048936">
    <property type="entry name" value="MvdD-like_ATPgrasp"/>
</dbReference>
<dbReference type="SUPFAM" id="SSF56059">
    <property type="entry name" value="Glutathione synthetase ATP-binding domain-like"/>
    <property type="match status" value="1"/>
</dbReference>
<keyword evidence="1" id="KW-0067">ATP-binding</keyword>
<dbReference type="OrthoDB" id="583309at2"/>
<evidence type="ECO:0000256" key="1">
    <source>
        <dbReference type="PROSITE-ProRule" id="PRU00409"/>
    </source>
</evidence>
<dbReference type="eggNOG" id="COG0189">
    <property type="taxonomic scope" value="Bacteria"/>
</dbReference>
<dbReference type="STRING" id="1173020.Cha6605_0865"/>